<evidence type="ECO:0000313" key="4">
    <source>
        <dbReference type="Proteomes" id="UP001642464"/>
    </source>
</evidence>
<keyword evidence="4" id="KW-1185">Reference proteome</keyword>
<proteinExistence type="predicted"/>
<feature type="chain" id="PRO_5045510343" evidence="2">
    <location>
        <begin position="20"/>
        <end position="371"/>
    </location>
</feature>
<sequence>MVSFKFSLLLLVQQLLANAETCYNEDELSYEVDLFETAMKQEGPEAALALLQVKKEKTEKTDADGQWRRGWHNGYRHYGWGHGYRGGWGGWGDELGEPPGVLQKHGKKGDGVRRQAHELTWAHKPTTPRPSGARGAGAMGAAVGAAAVGVVVVGAEEVGAEEVGALTDLLGVSSLFARQVKFPVQKGKESVVVPITPSPLPGAPESEWSSVVFEAMGSKLLNKLDRLKSPTMLPRVTGGDGLILFQAPAGEAPSERARRMLTPHAPGMSPLDSSDVPPSVAQVIHVSVAKEDASDSTSTADTSSSENEIEREEINVHSWSLVGRKIFQSLAEMESDDEFEVERPVDVKSWSAVGARIHQRLVDLDVEALQW</sequence>
<comment type="caution">
    <text evidence="3">The sequence shown here is derived from an EMBL/GenBank/DDBJ whole genome shotgun (WGS) entry which is preliminary data.</text>
</comment>
<organism evidence="3 4">
    <name type="scientific">Durusdinium trenchii</name>
    <dbReference type="NCBI Taxonomy" id="1381693"/>
    <lineage>
        <taxon>Eukaryota</taxon>
        <taxon>Sar</taxon>
        <taxon>Alveolata</taxon>
        <taxon>Dinophyceae</taxon>
        <taxon>Suessiales</taxon>
        <taxon>Symbiodiniaceae</taxon>
        <taxon>Durusdinium</taxon>
    </lineage>
</organism>
<accession>A0ABP0LCA1</accession>
<feature type="compositionally biased region" description="Low complexity" evidence="1">
    <location>
        <begin position="295"/>
        <end position="306"/>
    </location>
</feature>
<dbReference type="Proteomes" id="UP001642464">
    <property type="component" value="Unassembled WGS sequence"/>
</dbReference>
<keyword evidence="2" id="KW-0732">Signal</keyword>
<dbReference type="EMBL" id="CAXAMM010015614">
    <property type="protein sequence ID" value="CAK9036780.1"/>
    <property type="molecule type" value="Genomic_DNA"/>
</dbReference>
<feature type="signal peptide" evidence="2">
    <location>
        <begin position="1"/>
        <end position="19"/>
    </location>
</feature>
<evidence type="ECO:0000313" key="3">
    <source>
        <dbReference type="EMBL" id="CAK9036780.1"/>
    </source>
</evidence>
<reference evidence="3 4" key="1">
    <citation type="submission" date="2024-02" db="EMBL/GenBank/DDBJ databases">
        <authorList>
            <person name="Chen Y."/>
            <person name="Shah S."/>
            <person name="Dougan E. K."/>
            <person name="Thang M."/>
            <person name="Chan C."/>
        </authorList>
    </citation>
    <scope>NUCLEOTIDE SEQUENCE [LARGE SCALE GENOMIC DNA]</scope>
</reference>
<protein>
    <submittedName>
        <fullName evidence="3">Uncharacterized protein</fullName>
    </submittedName>
</protein>
<feature type="region of interest" description="Disordered" evidence="1">
    <location>
        <begin position="290"/>
        <end position="311"/>
    </location>
</feature>
<name>A0ABP0LCA1_9DINO</name>
<evidence type="ECO:0000256" key="1">
    <source>
        <dbReference type="SAM" id="MobiDB-lite"/>
    </source>
</evidence>
<gene>
    <name evidence="3" type="ORF">SCF082_LOCUS21868</name>
</gene>
<evidence type="ECO:0000256" key="2">
    <source>
        <dbReference type="SAM" id="SignalP"/>
    </source>
</evidence>